<protein>
    <submittedName>
        <fullName evidence="1">2921_t:CDS:1</fullName>
    </submittedName>
</protein>
<comment type="caution">
    <text evidence="1">The sequence shown here is derived from an EMBL/GenBank/DDBJ whole genome shotgun (WGS) entry which is preliminary data.</text>
</comment>
<gene>
    <name evidence="1" type="ORF">DHETER_LOCUS7749</name>
</gene>
<dbReference type="Proteomes" id="UP000789702">
    <property type="component" value="Unassembled WGS sequence"/>
</dbReference>
<keyword evidence="2" id="KW-1185">Reference proteome</keyword>
<accession>A0ACA9MWW9</accession>
<proteinExistence type="predicted"/>
<organism evidence="1 2">
    <name type="scientific">Dentiscutata heterogama</name>
    <dbReference type="NCBI Taxonomy" id="1316150"/>
    <lineage>
        <taxon>Eukaryota</taxon>
        <taxon>Fungi</taxon>
        <taxon>Fungi incertae sedis</taxon>
        <taxon>Mucoromycota</taxon>
        <taxon>Glomeromycotina</taxon>
        <taxon>Glomeromycetes</taxon>
        <taxon>Diversisporales</taxon>
        <taxon>Gigasporaceae</taxon>
        <taxon>Dentiscutata</taxon>
    </lineage>
</organism>
<evidence type="ECO:0000313" key="1">
    <source>
        <dbReference type="EMBL" id="CAG8614000.1"/>
    </source>
</evidence>
<sequence length="116" mass="13728">PEKDVKNVHPDSLLETQNTLRKRDLKFEKANNYQTILTELLSTTSTNVNILFLLYNPSFDLQSKIKAIWKNLSRARRLKNRIGDMITLSIWVNYWKQRLLLQKEQCVQVCYLDTLS</sequence>
<name>A0ACA9MWW9_9GLOM</name>
<dbReference type="EMBL" id="CAJVPU010011361">
    <property type="protein sequence ID" value="CAG8614000.1"/>
    <property type="molecule type" value="Genomic_DNA"/>
</dbReference>
<feature type="non-terminal residue" evidence="1">
    <location>
        <position position="1"/>
    </location>
</feature>
<evidence type="ECO:0000313" key="2">
    <source>
        <dbReference type="Proteomes" id="UP000789702"/>
    </source>
</evidence>
<reference evidence="1" key="1">
    <citation type="submission" date="2021-06" db="EMBL/GenBank/DDBJ databases">
        <authorList>
            <person name="Kallberg Y."/>
            <person name="Tangrot J."/>
            <person name="Rosling A."/>
        </authorList>
    </citation>
    <scope>NUCLEOTIDE SEQUENCE</scope>
    <source>
        <strain evidence="1">IL203A</strain>
    </source>
</reference>